<dbReference type="InterPro" id="IPR033248">
    <property type="entry name" value="Transketolase_C"/>
</dbReference>
<comment type="cofactor">
    <cofactor evidence="1">
        <name>thiamine diphosphate</name>
        <dbReference type="ChEBI" id="CHEBI:58937"/>
    </cofactor>
</comment>
<dbReference type="PANTHER" id="PTHR43257">
    <property type="entry name" value="PYRUVATE DEHYDROGENASE E1 COMPONENT BETA SUBUNIT"/>
    <property type="match status" value="1"/>
</dbReference>
<keyword evidence="6" id="KW-1185">Reference proteome</keyword>
<dbReference type="InterPro" id="IPR009014">
    <property type="entry name" value="Transketo_C/PFOR_II"/>
</dbReference>
<evidence type="ECO:0000256" key="2">
    <source>
        <dbReference type="ARBA" id="ARBA00023002"/>
    </source>
</evidence>
<evidence type="ECO:0000256" key="1">
    <source>
        <dbReference type="ARBA" id="ARBA00001964"/>
    </source>
</evidence>
<dbReference type="Gene3D" id="3.40.50.920">
    <property type="match status" value="1"/>
</dbReference>
<reference evidence="5 6" key="1">
    <citation type="submission" date="2022-01" db="EMBL/GenBank/DDBJ databases">
        <title>Whole genome-based taxonomy of the Shewanellaceae.</title>
        <authorList>
            <person name="Martin-Rodriguez A.J."/>
        </authorList>
    </citation>
    <scope>NUCLEOTIDE SEQUENCE [LARGE SCALE GENOMIC DNA]</scope>
    <source>
        <strain evidence="5 6">DSM 21332</strain>
    </source>
</reference>
<feature type="domain" description="Transketolase-like pyrimidine-binding" evidence="4">
    <location>
        <begin position="7"/>
        <end position="182"/>
    </location>
</feature>
<dbReference type="PANTHER" id="PTHR43257:SF2">
    <property type="entry name" value="PYRUVATE DEHYDROGENASE E1 COMPONENT SUBUNIT BETA"/>
    <property type="match status" value="1"/>
</dbReference>
<dbReference type="EMBL" id="JAKIKT010000007">
    <property type="protein sequence ID" value="MCL2915491.1"/>
    <property type="molecule type" value="Genomic_DNA"/>
</dbReference>
<evidence type="ECO:0000256" key="3">
    <source>
        <dbReference type="ARBA" id="ARBA00023052"/>
    </source>
</evidence>
<dbReference type="Proteomes" id="UP001202831">
    <property type="component" value="Unassembled WGS sequence"/>
</dbReference>
<dbReference type="InterPro" id="IPR029061">
    <property type="entry name" value="THDP-binding"/>
</dbReference>
<keyword evidence="2" id="KW-0560">Oxidoreductase</keyword>
<dbReference type="CDD" id="cd07036">
    <property type="entry name" value="TPP_PYR_E1-PDHc-beta_like"/>
    <property type="match status" value="1"/>
</dbReference>
<evidence type="ECO:0000259" key="4">
    <source>
        <dbReference type="SMART" id="SM00861"/>
    </source>
</evidence>
<dbReference type="Gene3D" id="3.40.50.970">
    <property type="match status" value="1"/>
</dbReference>
<dbReference type="SUPFAM" id="SSF52922">
    <property type="entry name" value="TK C-terminal domain-like"/>
    <property type="match status" value="1"/>
</dbReference>
<dbReference type="InterPro" id="IPR005475">
    <property type="entry name" value="Transketolase-like_Pyr-bd"/>
</dbReference>
<proteinExistence type="predicted"/>
<dbReference type="Pfam" id="PF02779">
    <property type="entry name" value="Transket_pyr"/>
    <property type="match status" value="1"/>
</dbReference>
<evidence type="ECO:0000313" key="5">
    <source>
        <dbReference type="EMBL" id="MCL2915491.1"/>
    </source>
</evidence>
<accession>A0ABT0NAK7</accession>
<comment type="caution">
    <text evidence="5">The sequence shown here is derived from an EMBL/GenBank/DDBJ whole genome shotgun (WGS) entry which is preliminary data.</text>
</comment>
<name>A0ABT0NAK7_9GAMM</name>
<keyword evidence="3" id="KW-0786">Thiamine pyrophosphate</keyword>
<dbReference type="Pfam" id="PF02780">
    <property type="entry name" value="Transketolase_C"/>
    <property type="match status" value="1"/>
</dbReference>
<gene>
    <name evidence="5" type="ORF">L2725_17190</name>
</gene>
<evidence type="ECO:0000313" key="6">
    <source>
        <dbReference type="Proteomes" id="UP001202831"/>
    </source>
</evidence>
<organism evidence="5 6">
    <name type="scientific">Shewanella corallii</name>
    <dbReference type="NCBI Taxonomy" id="560080"/>
    <lineage>
        <taxon>Bacteria</taxon>
        <taxon>Pseudomonadati</taxon>
        <taxon>Pseudomonadota</taxon>
        <taxon>Gammaproteobacteria</taxon>
        <taxon>Alteromonadales</taxon>
        <taxon>Shewanellaceae</taxon>
        <taxon>Shewanella</taxon>
    </lineage>
</organism>
<dbReference type="SUPFAM" id="SSF52518">
    <property type="entry name" value="Thiamin diphosphate-binding fold (THDP-binding)"/>
    <property type="match status" value="1"/>
</dbReference>
<protein>
    <submittedName>
        <fullName evidence="5">Alpha-ketoacid dehydrogenase subunit beta</fullName>
    </submittedName>
</protein>
<dbReference type="RefSeq" id="WP_249250072.1">
    <property type="nucleotide sequence ID" value="NZ_JAKIKT010000007.1"/>
</dbReference>
<sequence>MTSSRTLTMARAGREAVMWEMEQDPRVFMLGEDVYKFGGVFGTADGLGEMFGADRILDTPISETGFIGLATGAAIAGMRPIVELAFIDFIGVCYNAIVNLAAKHHYLSNGQVKVPMVLMLGSGGGYNNGGQHSQALHACLAHMPGMKVVAPSNAYDAKGFMHAAIRSDDFVVYIGHKKLSGVGFFGKPIPGTMSEIPSEPYTLPFGEAKVVREGIDATIVAISWTVHQALDAAEKLAHEGIDVEVIDPRTLVPLDRESILKSVAKTGHLIVADEDYQSYGFTAEVIASVAELDPTVLKSAPVRVANPDVTIPYSRPMEQHILPTSQRIQEAVRRVLSK</sequence>
<dbReference type="SMART" id="SM00861">
    <property type="entry name" value="Transket_pyr"/>
    <property type="match status" value="1"/>
</dbReference>